<evidence type="ECO:0008006" key="3">
    <source>
        <dbReference type="Google" id="ProtNLM"/>
    </source>
</evidence>
<protein>
    <recommendedName>
        <fullName evidence="3">PE family protein</fullName>
    </recommendedName>
</protein>
<keyword evidence="2" id="KW-1185">Reference proteome</keyword>
<sequence length="133" mass="13860">MGIVKASLAVSPDGASQRPAAADQALSAGAATSVGFEVDRAEIPHVIADLQHAEAALVDAMQKAQLLGDYVRPPGLDPHSAEAAERLGPKAASSYLRAAEPRIDGIQALIAELLASMRAYDAQEDEIANSLFR</sequence>
<reference evidence="2" key="1">
    <citation type="journal article" date="2019" name="Int. J. Syst. Evol. Microbiol.">
        <title>The Global Catalogue of Microorganisms (GCM) 10K type strain sequencing project: providing services to taxonomists for standard genome sequencing and annotation.</title>
        <authorList>
            <consortium name="The Broad Institute Genomics Platform"/>
            <consortium name="The Broad Institute Genome Sequencing Center for Infectious Disease"/>
            <person name="Wu L."/>
            <person name="Ma J."/>
        </authorList>
    </citation>
    <scope>NUCLEOTIDE SEQUENCE [LARGE SCALE GENOMIC DNA]</scope>
    <source>
        <strain evidence="2">JCM 10303</strain>
    </source>
</reference>
<evidence type="ECO:0000313" key="2">
    <source>
        <dbReference type="Proteomes" id="UP001500729"/>
    </source>
</evidence>
<name>A0ABP3MYS7_SACER</name>
<dbReference type="RefSeq" id="WP_009944237.1">
    <property type="nucleotide sequence ID" value="NZ_BAAAGS010000017.1"/>
</dbReference>
<dbReference type="Proteomes" id="UP001500729">
    <property type="component" value="Unassembled WGS sequence"/>
</dbReference>
<dbReference type="EMBL" id="BAAAGS010000017">
    <property type="protein sequence ID" value="GAA0528588.1"/>
    <property type="molecule type" value="Genomic_DNA"/>
</dbReference>
<gene>
    <name evidence="1" type="ORF">GCM10009533_29820</name>
</gene>
<accession>A0ABP3MYS7</accession>
<comment type="caution">
    <text evidence="1">The sequence shown here is derived from an EMBL/GenBank/DDBJ whole genome shotgun (WGS) entry which is preliminary data.</text>
</comment>
<evidence type="ECO:0000313" key="1">
    <source>
        <dbReference type="EMBL" id="GAA0528588.1"/>
    </source>
</evidence>
<organism evidence="1 2">
    <name type="scientific">Saccharopolyspora erythraea</name>
    <name type="common">Streptomyces erythraeus</name>
    <dbReference type="NCBI Taxonomy" id="1836"/>
    <lineage>
        <taxon>Bacteria</taxon>
        <taxon>Bacillati</taxon>
        <taxon>Actinomycetota</taxon>
        <taxon>Actinomycetes</taxon>
        <taxon>Pseudonocardiales</taxon>
        <taxon>Pseudonocardiaceae</taxon>
        <taxon>Saccharopolyspora</taxon>
    </lineage>
</organism>
<proteinExistence type="predicted"/>